<organism evidence="2 3">
    <name type="scientific">Prorocentrum cordatum</name>
    <dbReference type="NCBI Taxonomy" id="2364126"/>
    <lineage>
        <taxon>Eukaryota</taxon>
        <taxon>Sar</taxon>
        <taxon>Alveolata</taxon>
        <taxon>Dinophyceae</taxon>
        <taxon>Prorocentrales</taxon>
        <taxon>Prorocentraceae</taxon>
        <taxon>Prorocentrum</taxon>
    </lineage>
</organism>
<protein>
    <submittedName>
        <fullName evidence="2">Uncharacterized protein</fullName>
    </submittedName>
</protein>
<evidence type="ECO:0000313" key="2">
    <source>
        <dbReference type="EMBL" id="CAK0910395.1"/>
    </source>
</evidence>
<dbReference type="Proteomes" id="UP001189429">
    <property type="component" value="Unassembled WGS sequence"/>
</dbReference>
<feature type="signal peptide" evidence="1">
    <location>
        <begin position="1"/>
        <end position="17"/>
    </location>
</feature>
<dbReference type="EMBL" id="CAUYUJ010022392">
    <property type="protein sequence ID" value="CAK0910395.1"/>
    <property type="molecule type" value="Genomic_DNA"/>
</dbReference>
<gene>
    <name evidence="2" type="ORF">PCOR1329_LOCUS84590</name>
</gene>
<comment type="caution">
    <text evidence="2">The sequence shown here is derived from an EMBL/GenBank/DDBJ whole genome shotgun (WGS) entry which is preliminary data.</text>
</comment>
<accession>A0ABN9YFT2</accession>
<sequence>MQIWLQVGSSVAPCVWAVRGACPQPQMGKPWTLAVPGVQTTTRKHQPEPREVLVPERSRDCHAPIKSYILDKFVLDSQKELIKSHVDVFVSDKVVNGKCVAQDLVHAVVECRGVIVNSQIRQCTQL</sequence>
<feature type="chain" id="PRO_5045596482" evidence="1">
    <location>
        <begin position="18"/>
        <end position="126"/>
    </location>
</feature>
<reference evidence="2" key="1">
    <citation type="submission" date="2023-10" db="EMBL/GenBank/DDBJ databases">
        <authorList>
            <person name="Chen Y."/>
            <person name="Shah S."/>
            <person name="Dougan E. K."/>
            <person name="Thang M."/>
            <person name="Chan C."/>
        </authorList>
    </citation>
    <scope>NUCLEOTIDE SEQUENCE [LARGE SCALE GENOMIC DNA]</scope>
</reference>
<keyword evidence="1" id="KW-0732">Signal</keyword>
<name>A0ABN9YFT2_9DINO</name>
<evidence type="ECO:0000313" key="3">
    <source>
        <dbReference type="Proteomes" id="UP001189429"/>
    </source>
</evidence>
<keyword evidence="3" id="KW-1185">Reference proteome</keyword>
<proteinExistence type="predicted"/>
<evidence type="ECO:0000256" key="1">
    <source>
        <dbReference type="SAM" id="SignalP"/>
    </source>
</evidence>